<evidence type="ECO:0000256" key="1">
    <source>
        <dbReference type="ARBA" id="ARBA00002489"/>
    </source>
</evidence>
<organism evidence="9 11">
    <name type="scientific">Cercospora beticola</name>
    <name type="common">Sugarbeet leaf spot fungus</name>
    <dbReference type="NCBI Taxonomy" id="122368"/>
    <lineage>
        <taxon>Eukaryota</taxon>
        <taxon>Fungi</taxon>
        <taxon>Dikarya</taxon>
        <taxon>Ascomycota</taxon>
        <taxon>Pezizomycotina</taxon>
        <taxon>Dothideomycetes</taxon>
        <taxon>Dothideomycetidae</taxon>
        <taxon>Mycosphaerellales</taxon>
        <taxon>Mycosphaerellaceae</taxon>
        <taxon>Cercospora</taxon>
    </lineage>
</organism>
<reference evidence="10 12" key="2">
    <citation type="submission" date="2023-09" db="EMBL/GenBank/DDBJ databases">
        <title>Complete-Gapless Cercospora beticola genome.</title>
        <authorList>
            <person name="Wyatt N.A."/>
            <person name="Spanner R.E."/>
            <person name="Bolton M.D."/>
        </authorList>
    </citation>
    <scope>NUCLEOTIDE SEQUENCE [LARGE SCALE GENOMIC DNA]</scope>
    <source>
        <strain evidence="10">Cb09-40</strain>
    </source>
</reference>
<dbReference type="PANTHER" id="PTHR40021:SF1">
    <property type="entry name" value="DEFECT AT LOW TEMPERATURE PROTEIN 1"/>
    <property type="match status" value="1"/>
</dbReference>
<comment type="function">
    <text evidence="1 7">Required for growth under high-pressure and low-temperature conditions.</text>
</comment>
<evidence type="ECO:0000256" key="6">
    <source>
        <dbReference type="ARBA" id="ARBA00023136"/>
    </source>
</evidence>
<proteinExistence type="inferred from homology"/>
<feature type="compositionally biased region" description="Polar residues" evidence="8">
    <location>
        <begin position="391"/>
        <end position="409"/>
    </location>
</feature>
<name>A0A2G5HPC2_CERBT</name>
<evidence type="ECO:0000313" key="11">
    <source>
        <dbReference type="Proteomes" id="UP000230605"/>
    </source>
</evidence>
<feature type="transmembrane region" description="Helical" evidence="7">
    <location>
        <begin position="56"/>
        <end position="76"/>
    </location>
</feature>
<dbReference type="OrthoDB" id="4096362at2759"/>
<feature type="transmembrane region" description="Helical" evidence="7">
    <location>
        <begin position="21"/>
        <end position="50"/>
    </location>
</feature>
<keyword evidence="5 7" id="KW-1133">Transmembrane helix</keyword>
<dbReference type="InterPro" id="IPR038869">
    <property type="entry name" value="DLT1"/>
</dbReference>
<evidence type="ECO:0000256" key="5">
    <source>
        <dbReference type="ARBA" id="ARBA00022989"/>
    </source>
</evidence>
<feature type="compositionally biased region" description="Low complexity" evidence="8">
    <location>
        <begin position="410"/>
        <end position="422"/>
    </location>
</feature>
<dbReference type="AlphaFoldDB" id="A0A2G5HPC2"/>
<keyword evidence="12" id="KW-1185">Reference proteome</keyword>
<evidence type="ECO:0000256" key="8">
    <source>
        <dbReference type="SAM" id="MobiDB-lite"/>
    </source>
</evidence>
<dbReference type="Proteomes" id="UP000230605">
    <property type="component" value="Chromosome 6"/>
</dbReference>
<keyword evidence="6 7" id="KW-0472">Membrane</keyword>
<keyword evidence="4 7" id="KW-0812">Transmembrane</keyword>
<dbReference type="PANTHER" id="PTHR40021">
    <property type="entry name" value="DEFECT AT LOW TEMPERATURE PROTEIN 1"/>
    <property type="match status" value="1"/>
</dbReference>
<comment type="subcellular location">
    <subcellularLocation>
        <location evidence="7">Membrane</location>
        <topology evidence="7">Multi-pass membrane protein</topology>
    </subcellularLocation>
</comment>
<sequence>MARNTEAPRRILPFRIPIFRVFYSLTYTTLYFLTLVFLAISPVTMIYSAITQSAVQYTFMIGGVYVLTAIIAIVLYSGRLYTNRRVLSDIGKPYIPVEDGEVSRLVRKMIVKQLDRSATVAWESRPRDLYGEILLAGQQGILPNDSDSVNVNEYTVGSIIQVDPANPPWGDIQHPGWSSPSHRPGNKNPDVRFAEVVAELPNLIEARAVSLAPPDPIMTPVQDQPRVADPAVVDLLTRPKNMPLRDYMTQLGLLGLIQPPGIGQIFVSQYERARFGFSPVTVSEFDKLMATFAELLAGMDTLDPAIVEEIRLQNSDKISILDVPFLSLPEDATNDDDHSEIPARAVTPQSSVMSPVTAREGYTSRINTPYLSDSSGSQDSLNSVLRHTPVERNTPSRMTDNRESFYTVQSLSSSTLPSDSGSVLVHDLESGG</sequence>
<dbReference type="EMBL" id="LKMD01000104">
    <property type="protein sequence ID" value="PIA94358.1"/>
    <property type="molecule type" value="Genomic_DNA"/>
</dbReference>
<gene>
    <name evidence="7" type="primary">DLT1</name>
    <name evidence="9" type="ORF">CB0940_08734</name>
    <name evidence="10" type="ORF">RHO25_009969</name>
</gene>
<evidence type="ECO:0000313" key="12">
    <source>
        <dbReference type="Proteomes" id="UP001302367"/>
    </source>
</evidence>
<comment type="similarity">
    <text evidence="2 7">Belongs to the DLT1 family.</text>
</comment>
<feature type="compositionally biased region" description="Low complexity" evidence="8">
    <location>
        <begin position="371"/>
        <end position="383"/>
    </location>
</feature>
<reference evidence="9 11" key="1">
    <citation type="submission" date="2015-10" db="EMBL/GenBank/DDBJ databases">
        <title>The cercosporin biosynthetic gene cluster was horizontally transferred to several fungal lineages and shown to be expanded in Cercospora beticola based on microsynteny with recipient genomes.</title>
        <authorList>
            <person name="De Jonge R."/>
            <person name="Ebert M.K."/>
            <person name="Suttle J.C."/>
            <person name="Jurick Ii W.M."/>
            <person name="Secor G.A."/>
            <person name="Thomma B.P."/>
            <person name="Van De Peer Y."/>
            <person name="Bolton M.D."/>
        </authorList>
    </citation>
    <scope>NUCLEOTIDE SEQUENCE [LARGE SCALE GENOMIC DNA]</scope>
    <source>
        <strain evidence="9 11">09-40</strain>
    </source>
</reference>
<evidence type="ECO:0000256" key="4">
    <source>
        <dbReference type="ARBA" id="ARBA00022692"/>
    </source>
</evidence>
<evidence type="ECO:0000256" key="3">
    <source>
        <dbReference type="ARBA" id="ARBA00021353"/>
    </source>
</evidence>
<accession>A0A2G5HPC2</accession>
<evidence type="ECO:0000313" key="10">
    <source>
        <dbReference type="EMBL" id="WPB05317.1"/>
    </source>
</evidence>
<feature type="region of interest" description="Disordered" evidence="8">
    <location>
        <begin position="366"/>
        <end position="422"/>
    </location>
</feature>
<dbReference type="GO" id="GO:0016020">
    <property type="term" value="C:membrane"/>
    <property type="evidence" value="ECO:0007669"/>
    <property type="project" value="UniProtKB-SubCell"/>
</dbReference>
<evidence type="ECO:0000313" key="9">
    <source>
        <dbReference type="EMBL" id="PIA94358.1"/>
    </source>
</evidence>
<evidence type="ECO:0000256" key="2">
    <source>
        <dbReference type="ARBA" id="ARBA00005550"/>
    </source>
</evidence>
<evidence type="ECO:0000256" key="7">
    <source>
        <dbReference type="RuleBase" id="RU367100"/>
    </source>
</evidence>
<dbReference type="Proteomes" id="UP001302367">
    <property type="component" value="Chromosome 6"/>
</dbReference>
<dbReference type="EMBL" id="CP134189">
    <property type="protein sequence ID" value="WPB05317.1"/>
    <property type="molecule type" value="Genomic_DNA"/>
</dbReference>
<protein>
    <recommendedName>
        <fullName evidence="3 7">Defect at low temperature protein 1</fullName>
    </recommendedName>
</protein>